<dbReference type="InterPro" id="IPR001763">
    <property type="entry name" value="Rhodanese-like_dom"/>
</dbReference>
<feature type="domain" description="Rhodanese" evidence="2">
    <location>
        <begin position="62"/>
        <end position="160"/>
    </location>
</feature>
<dbReference type="EMBL" id="SOYY01000009">
    <property type="protein sequence ID" value="KAA0716906.1"/>
    <property type="molecule type" value="Genomic_DNA"/>
</dbReference>
<comment type="caution">
    <text evidence="3">The sequence shown here is derived from an EMBL/GenBank/DDBJ whole genome shotgun (WGS) entry which is preliminary data.</text>
</comment>
<dbReference type="Proteomes" id="UP000324632">
    <property type="component" value="Chromosome 9"/>
</dbReference>
<keyword evidence="1" id="KW-0732">Signal</keyword>
<evidence type="ECO:0000259" key="2">
    <source>
        <dbReference type="PROSITE" id="PS50206"/>
    </source>
</evidence>
<dbReference type="InterPro" id="IPR036873">
    <property type="entry name" value="Rhodanese-like_dom_sf"/>
</dbReference>
<feature type="chain" id="PRO_5022906211" description="Rhodanese domain-containing protein" evidence="1">
    <location>
        <begin position="27"/>
        <end position="161"/>
    </location>
</feature>
<organism evidence="3 4">
    <name type="scientific">Triplophysa tibetana</name>
    <dbReference type="NCBI Taxonomy" id="1572043"/>
    <lineage>
        <taxon>Eukaryota</taxon>
        <taxon>Metazoa</taxon>
        <taxon>Chordata</taxon>
        <taxon>Craniata</taxon>
        <taxon>Vertebrata</taxon>
        <taxon>Euteleostomi</taxon>
        <taxon>Actinopterygii</taxon>
        <taxon>Neopterygii</taxon>
        <taxon>Teleostei</taxon>
        <taxon>Ostariophysi</taxon>
        <taxon>Cypriniformes</taxon>
        <taxon>Nemacheilidae</taxon>
        <taxon>Triplophysa</taxon>
    </lineage>
</organism>
<evidence type="ECO:0000256" key="1">
    <source>
        <dbReference type="SAM" id="SignalP"/>
    </source>
</evidence>
<evidence type="ECO:0000313" key="4">
    <source>
        <dbReference type="Proteomes" id="UP000324632"/>
    </source>
</evidence>
<feature type="signal peptide" evidence="1">
    <location>
        <begin position="1"/>
        <end position="26"/>
    </location>
</feature>
<dbReference type="PANTHER" id="PTHR44086:SF4">
    <property type="entry name" value="THIOSULFATE SULFURTRANSFERASE_RHODANESE-LIKE DOMAIN-CONTAINING PROTEIN 1-RELATED"/>
    <property type="match status" value="1"/>
</dbReference>
<name>A0A5A9P7Y0_9TELE</name>
<protein>
    <recommendedName>
        <fullName evidence="2">Rhodanese domain-containing protein</fullName>
    </recommendedName>
</protein>
<dbReference type="PROSITE" id="PS50206">
    <property type="entry name" value="RHODANESE_3"/>
    <property type="match status" value="1"/>
</dbReference>
<dbReference type="SMART" id="SM00450">
    <property type="entry name" value="RHOD"/>
    <property type="match status" value="1"/>
</dbReference>
<accession>A0A5A9P7Y0</accession>
<dbReference type="SUPFAM" id="SSF52821">
    <property type="entry name" value="Rhodanese/Cell cycle control phosphatase"/>
    <property type="match status" value="1"/>
</dbReference>
<reference evidence="3 4" key="1">
    <citation type="journal article" date="2019" name="Mol. Ecol. Resour.">
        <title>Chromosome-level genome assembly of Triplophysa tibetana, a fish adapted to the harsh high-altitude environment of the Tibetan Plateau.</title>
        <authorList>
            <person name="Yang X."/>
            <person name="Liu H."/>
            <person name="Ma Z."/>
            <person name="Zou Y."/>
            <person name="Zou M."/>
            <person name="Mao Y."/>
            <person name="Li X."/>
            <person name="Wang H."/>
            <person name="Chen T."/>
            <person name="Wang W."/>
            <person name="Yang R."/>
        </authorList>
    </citation>
    <scope>NUCLEOTIDE SEQUENCE [LARGE SCALE GENOMIC DNA]</scope>
    <source>
        <strain evidence="3">TTIB1903HZAU</strain>
        <tissue evidence="3">Muscle</tissue>
    </source>
</reference>
<proteinExistence type="predicted"/>
<sequence>MDKGKQLKSGLFTLVALVLLLETTEQSDFCNEPEKCDKWTLTSQKTHADAVVTYEQLKHMLSTGSVQLFDVRETNEHKSGFISAAANIPLGEIDQALRLNPDQFREWYGVPKPRTEDTDFVLYCQRGFRSLTALKTAWALGYTRARHYAGGYNEWIQREAQ</sequence>
<dbReference type="Pfam" id="PF00581">
    <property type="entry name" value="Rhodanese"/>
    <property type="match status" value="1"/>
</dbReference>
<evidence type="ECO:0000313" key="3">
    <source>
        <dbReference type="EMBL" id="KAA0716906.1"/>
    </source>
</evidence>
<dbReference type="AlphaFoldDB" id="A0A5A9P7Y0"/>
<dbReference type="PANTHER" id="PTHR44086">
    <property type="entry name" value="THIOSULFATE SULFURTRANSFERASE RDL2, MITOCHONDRIAL-RELATED"/>
    <property type="match status" value="1"/>
</dbReference>
<dbReference type="Gene3D" id="3.40.250.10">
    <property type="entry name" value="Rhodanese-like domain"/>
    <property type="match status" value="1"/>
</dbReference>
<gene>
    <name evidence="3" type="ORF">E1301_Tti016214</name>
</gene>
<keyword evidence="4" id="KW-1185">Reference proteome</keyword>